<dbReference type="InterPro" id="IPR011009">
    <property type="entry name" value="Kinase-like_dom_sf"/>
</dbReference>
<feature type="compositionally biased region" description="Polar residues" evidence="2">
    <location>
        <begin position="304"/>
        <end position="317"/>
    </location>
</feature>
<comment type="caution">
    <text evidence="3">The sequence shown here is derived from an EMBL/GenBank/DDBJ whole genome shotgun (WGS) entry which is preliminary data.</text>
</comment>
<dbReference type="AlphaFoldDB" id="A0A9W8N363"/>
<organism evidence="3 4">
    <name type="scientific">Xylaria arbuscula</name>
    <dbReference type="NCBI Taxonomy" id="114810"/>
    <lineage>
        <taxon>Eukaryota</taxon>
        <taxon>Fungi</taxon>
        <taxon>Dikarya</taxon>
        <taxon>Ascomycota</taxon>
        <taxon>Pezizomycotina</taxon>
        <taxon>Sordariomycetes</taxon>
        <taxon>Xylariomycetidae</taxon>
        <taxon>Xylariales</taxon>
        <taxon>Xylariaceae</taxon>
        <taxon>Xylaria</taxon>
    </lineage>
</organism>
<gene>
    <name evidence="3" type="ORF">NPX13_g11171</name>
</gene>
<keyword evidence="1" id="KW-0067">ATP-binding</keyword>
<proteinExistence type="predicted"/>
<evidence type="ECO:0000313" key="3">
    <source>
        <dbReference type="EMBL" id="KAJ3552202.1"/>
    </source>
</evidence>
<dbReference type="GO" id="GO:0005524">
    <property type="term" value="F:ATP binding"/>
    <property type="evidence" value="ECO:0007669"/>
    <property type="project" value="UniProtKB-UniRule"/>
</dbReference>
<evidence type="ECO:0008006" key="5">
    <source>
        <dbReference type="Google" id="ProtNLM"/>
    </source>
</evidence>
<sequence length="317" mass="36726">MASFVASQRRRDRIHVQMYNRFRTYRRGLPFNKDNPDDIDAPVNLPLSGLPDSVYTHSIPQKFPIFRLSDRDKFDIDAQHDDRFLPGKFRRPWQRSQMMKNYFAEQIPSFEFNRTLGWGGNGMAAVFDQKDGKGDHWRSVVVKVLFSDDPSTMDFETEKLVRMCIAMAYPPADNPAWKDEEPPITEEIPEEEDQIAPRRIVHFDFDPRNIFIGDIGDGNDEHELTPLLKLGDFGLATEIEYEQENFYYEQLRQYGKRGYYAPEQFCVDWDYINPDDGTVYQHPIAGWEKTGNGDSDYTLLPGSASPTDLDQTPRGTA</sequence>
<keyword evidence="1" id="KW-0547">Nucleotide-binding</keyword>
<evidence type="ECO:0000313" key="4">
    <source>
        <dbReference type="Proteomes" id="UP001148614"/>
    </source>
</evidence>
<dbReference type="VEuPathDB" id="FungiDB:F4678DRAFT_477656"/>
<dbReference type="EMBL" id="JANPWZ010003543">
    <property type="protein sequence ID" value="KAJ3552202.1"/>
    <property type="molecule type" value="Genomic_DNA"/>
</dbReference>
<dbReference type="InterPro" id="IPR017441">
    <property type="entry name" value="Protein_kinase_ATP_BS"/>
</dbReference>
<dbReference type="SUPFAM" id="SSF56112">
    <property type="entry name" value="Protein kinase-like (PK-like)"/>
    <property type="match status" value="1"/>
</dbReference>
<name>A0A9W8N363_9PEZI</name>
<keyword evidence="4" id="KW-1185">Reference proteome</keyword>
<dbReference type="Proteomes" id="UP001148614">
    <property type="component" value="Unassembled WGS sequence"/>
</dbReference>
<reference evidence="3" key="1">
    <citation type="submission" date="2022-07" db="EMBL/GenBank/DDBJ databases">
        <title>Genome Sequence of Xylaria arbuscula.</title>
        <authorList>
            <person name="Buettner E."/>
        </authorList>
    </citation>
    <scope>NUCLEOTIDE SEQUENCE</scope>
    <source>
        <strain evidence="3">VT107</strain>
    </source>
</reference>
<accession>A0A9W8N363</accession>
<dbReference type="PROSITE" id="PS00107">
    <property type="entry name" value="PROTEIN_KINASE_ATP"/>
    <property type="match status" value="1"/>
</dbReference>
<feature type="region of interest" description="Disordered" evidence="2">
    <location>
        <begin position="292"/>
        <end position="317"/>
    </location>
</feature>
<feature type="binding site" evidence="1">
    <location>
        <position position="143"/>
    </location>
    <ligand>
        <name>ATP</name>
        <dbReference type="ChEBI" id="CHEBI:30616"/>
    </ligand>
</feature>
<evidence type="ECO:0000256" key="1">
    <source>
        <dbReference type="PROSITE-ProRule" id="PRU10141"/>
    </source>
</evidence>
<protein>
    <recommendedName>
        <fullName evidence="5">Protein kinase domain-containing protein</fullName>
    </recommendedName>
</protein>
<evidence type="ECO:0000256" key="2">
    <source>
        <dbReference type="SAM" id="MobiDB-lite"/>
    </source>
</evidence>
<dbReference type="Gene3D" id="1.10.510.10">
    <property type="entry name" value="Transferase(Phosphotransferase) domain 1"/>
    <property type="match status" value="1"/>
</dbReference>